<dbReference type="AlphaFoldDB" id="T0L7L6"/>
<dbReference type="STRING" id="1237896.T0L7L6"/>
<protein>
    <recommendedName>
        <fullName evidence="1">BTB domain-containing protein</fullName>
    </recommendedName>
</protein>
<proteinExistence type="predicted"/>
<organism evidence="2 3">
    <name type="scientific">Colletotrichum gloeosporioides (strain Cg-14)</name>
    <name type="common">Anthracnose fungus</name>
    <name type="synonym">Glomerella cingulata</name>
    <dbReference type="NCBI Taxonomy" id="1237896"/>
    <lineage>
        <taxon>Eukaryota</taxon>
        <taxon>Fungi</taxon>
        <taxon>Dikarya</taxon>
        <taxon>Ascomycota</taxon>
        <taxon>Pezizomycotina</taxon>
        <taxon>Sordariomycetes</taxon>
        <taxon>Hypocreomycetidae</taxon>
        <taxon>Glomerellales</taxon>
        <taxon>Glomerellaceae</taxon>
        <taxon>Colletotrichum</taxon>
        <taxon>Colletotrichum gloeosporioides species complex</taxon>
    </lineage>
</organism>
<dbReference type="HOGENOM" id="CLU_042420_3_2_1"/>
<dbReference type="EMBL" id="AMYD01004030">
    <property type="protein sequence ID" value="EQB44325.1"/>
    <property type="molecule type" value="Genomic_DNA"/>
</dbReference>
<dbReference type="InterPro" id="IPR011333">
    <property type="entry name" value="SKP1/BTB/POZ_sf"/>
</dbReference>
<name>T0L7L6_COLGC</name>
<dbReference type="SUPFAM" id="SSF54695">
    <property type="entry name" value="POZ domain"/>
    <property type="match status" value="1"/>
</dbReference>
<dbReference type="Gene3D" id="3.30.710.10">
    <property type="entry name" value="Potassium Channel Kv1.1, Chain A"/>
    <property type="match status" value="1"/>
</dbReference>
<feature type="domain" description="BTB" evidence="1">
    <location>
        <begin position="45"/>
        <end position="129"/>
    </location>
</feature>
<dbReference type="Proteomes" id="UP000015530">
    <property type="component" value="Unassembled WGS sequence"/>
</dbReference>
<dbReference type="PROSITE" id="PS50097">
    <property type="entry name" value="BTB"/>
    <property type="match status" value="1"/>
</dbReference>
<evidence type="ECO:0000259" key="1">
    <source>
        <dbReference type="PROSITE" id="PS50097"/>
    </source>
</evidence>
<sequence length="384" mass="43485">MNDDGRSRPVVIVDDDEPAAKRIRLDKAVMPTPKPTPTMTFDNKGDLHLVVGGDIRAGDPSTFLVCSKALARASPVFDKMLFGPFAESRSSIESSKQHSVWIVHLPEDEPAHFEVVLNILHCNFKEVPKDLPFPLLSGMVAVADKYDCIEIFRPWIDSCIPDIELEDVYEAKLALHIAWHLGCIPTFREALLVITEQSFISEDGQIFIFPKAFPNLNEDGEEIAAEPQSLDKYLGDLIPLEAVDQIKDHRAKVVLEIMKPFVTLHDDLANGCRRCPTPDDQNECDNMLLGSLIRSFRQTTLREPSKDAVQQYRGSVIDLEDNLDGVKLMTLRSHDRFSECHKDLQKRRMTMRNFESICKRSIAVVLLPQQEEHLERQAVKSGRM</sequence>
<reference evidence="3" key="1">
    <citation type="journal article" date="2013" name="Mol. Plant Microbe Interact.">
        <title>Global aspects of pacC regulation of pathogenicity genes in Colletotrichum gloeosporioides as revealed by transcriptome analysis.</title>
        <authorList>
            <person name="Alkan N."/>
            <person name="Meng X."/>
            <person name="Friedlander G."/>
            <person name="Reuveni E."/>
            <person name="Sukno S."/>
            <person name="Sherman A."/>
            <person name="Thon M."/>
            <person name="Fluhr R."/>
            <person name="Prusky D."/>
        </authorList>
    </citation>
    <scope>NUCLEOTIDE SEQUENCE [LARGE SCALE GENOMIC DNA]</scope>
    <source>
        <strain evidence="3">Cg-14</strain>
    </source>
</reference>
<dbReference type="CDD" id="cd18186">
    <property type="entry name" value="BTB_POZ_ZBTB_KLHL-like"/>
    <property type="match status" value="1"/>
</dbReference>
<dbReference type="InterPro" id="IPR000210">
    <property type="entry name" value="BTB/POZ_dom"/>
</dbReference>
<evidence type="ECO:0000313" key="2">
    <source>
        <dbReference type="EMBL" id="EQB44325.1"/>
    </source>
</evidence>
<gene>
    <name evidence="2" type="ORF">CGLO_16939</name>
</gene>
<accession>T0L7L6</accession>
<evidence type="ECO:0000313" key="3">
    <source>
        <dbReference type="Proteomes" id="UP000015530"/>
    </source>
</evidence>
<comment type="caution">
    <text evidence="2">The sequence shown here is derived from an EMBL/GenBank/DDBJ whole genome shotgun (WGS) entry which is preliminary data.</text>
</comment>
<dbReference type="OrthoDB" id="5275938at2759"/>